<protein>
    <submittedName>
        <fullName evidence="2">Uncharacterized protein</fullName>
    </submittedName>
</protein>
<reference evidence="2 3" key="2">
    <citation type="submission" date="2015-01" db="EMBL/GenBank/DDBJ databases">
        <title>Complete genome sequence of Pyrinomonas methylaliphatogenes type strain K22T.</title>
        <authorList>
            <person name="Lee K.C.Y."/>
            <person name="Power J.F."/>
            <person name="Dunfield P.F."/>
            <person name="Morgan X.C."/>
            <person name="Huttenhower C."/>
            <person name="Stott M.B."/>
        </authorList>
    </citation>
    <scope>NUCLEOTIDE SEQUENCE [LARGE SCALE GENOMIC DNA]</scope>
    <source>
        <strain evidence="2 3">K22</strain>
    </source>
</reference>
<evidence type="ECO:0000313" key="2">
    <source>
        <dbReference type="EMBL" id="CDM65712.1"/>
    </source>
</evidence>
<evidence type="ECO:0000256" key="1">
    <source>
        <dbReference type="SAM" id="Phobius"/>
    </source>
</evidence>
<dbReference type="STRING" id="454194.PYK22_01718"/>
<keyword evidence="1" id="KW-1133">Transmembrane helix</keyword>
<proteinExistence type="predicted"/>
<dbReference type="Proteomes" id="UP000031518">
    <property type="component" value="Unassembled WGS sequence"/>
</dbReference>
<dbReference type="EMBL" id="CBXV010000006">
    <property type="protein sequence ID" value="CDM65712.1"/>
    <property type="molecule type" value="Genomic_DNA"/>
</dbReference>
<evidence type="ECO:0000313" key="3">
    <source>
        <dbReference type="Proteomes" id="UP000031518"/>
    </source>
</evidence>
<feature type="transmembrane region" description="Helical" evidence="1">
    <location>
        <begin position="40"/>
        <end position="61"/>
    </location>
</feature>
<dbReference type="RefSeq" id="WP_041976214.1">
    <property type="nucleotide sequence ID" value="NZ_CBXV010000006.1"/>
</dbReference>
<organism evidence="2 3">
    <name type="scientific">Pyrinomonas methylaliphatogenes</name>
    <dbReference type="NCBI Taxonomy" id="454194"/>
    <lineage>
        <taxon>Bacteria</taxon>
        <taxon>Pseudomonadati</taxon>
        <taxon>Acidobacteriota</taxon>
        <taxon>Blastocatellia</taxon>
        <taxon>Blastocatellales</taxon>
        <taxon>Pyrinomonadaceae</taxon>
        <taxon>Pyrinomonas</taxon>
    </lineage>
</organism>
<dbReference type="AlphaFoldDB" id="A0A0B6WY98"/>
<feature type="transmembrane region" description="Helical" evidence="1">
    <location>
        <begin position="82"/>
        <end position="102"/>
    </location>
</feature>
<keyword evidence="1" id="KW-0812">Transmembrane</keyword>
<feature type="transmembrane region" description="Helical" evidence="1">
    <location>
        <begin position="179"/>
        <end position="204"/>
    </location>
</feature>
<accession>A0A0B6WY98</accession>
<dbReference type="OrthoDB" id="10011831at2"/>
<reference evidence="2 3" key="1">
    <citation type="submission" date="2013-12" db="EMBL/GenBank/DDBJ databases">
        <authorList>
            <person name="Stott M."/>
        </authorList>
    </citation>
    <scope>NUCLEOTIDE SEQUENCE [LARGE SCALE GENOMIC DNA]</scope>
    <source>
        <strain evidence="2 3">K22</strain>
    </source>
</reference>
<feature type="transmembrane region" description="Helical" evidence="1">
    <location>
        <begin position="12"/>
        <end position="34"/>
    </location>
</feature>
<feature type="transmembrane region" description="Helical" evidence="1">
    <location>
        <begin position="138"/>
        <end position="159"/>
    </location>
</feature>
<gene>
    <name evidence="2" type="ORF">PYK22_01718</name>
</gene>
<name>A0A0B6WY98_9BACT</name>
<keyword evidence="3" id="KW-1185">Reference proteome</keyword>
<sequence length="227" mass="25192">MTSEERAESNAELVRAFLLPTIFLTVALLGGVRVTQAGELLFLPPPLITLLLASLLLLLFARGRLIELEQWFSYRLSPLTNLSNALTLLAIFFASAQALNAALPESGLLHWMLSFFFLWTLWNDLFAPFDARRLTRSLGVLLGTAFIFKHILVSSLYAPEGSWPRKLASALFEGVTLGMAHRFAASSGYIAFFALALYVVGLILTARLRPPRIEIVASRGDDHLMRD</sequence>
<feature type="transmembrane region" description="Helical" evidence="1">
    <location>
        <begin position="108"/>
        <end position="126"/>
    </location>
</feature>
<keyword evidence="1" id="KW-0472">Membrane</keyword>